<name>A0A401LYE8_9BACE</name>
<dbReference type="GO" id="GO:0004065">
    <property type="term" value="F:arylsulfatase activity"/>
    <property type="evidence" value="ECO:0007669"/>
    <property type="project" value="TreeGrafter"/>
</dbReference>
<dbReference type="OrthoDB" id="9765065at2"/>
<dbReference type="Proteomes" id="UP000288079">
    <property type="component" value="Unassembled WGS sequence"/>
</dbReference>
<evidence type="ECO:0000259" key="4">
    <source>
        <dbReference type="Pfam" id="PF00884"/>
    </source>
</evidence>
<keyword evidence="2" id="KW-0378">Hydrolase</keyword>
<sequence length="185" mass="20736">MEELRTFLTIQGLDENTIVIFQSDNGHSTEVRTLGGGGYCGDYRGGKFSLFEGGIRVPAIVSWIGHFPEGEVRNQIAMNVDWFPTIAELCNISTGGLELDGKNLLPLIKEGTLESPHDVLHFDFEKQWAVRYGDWKLISDAIDVLPNDKNKVLEGLYFTNLKKNPSESENLKDKYPAKGQRTFNA</sequence>
<dbReference type="AlphaFoldDB" id="A0A401LYE8"/>
<feature type="region of interest" description="Disordered" evidence="3">
    <location>
        <begin position="165"/>
        <end position="185"/>
    </location>
</feature>
<comment type="similarity">
    <text evidence="1">Belongs to the sulfatase family.</text>
</comment>
<gene>
    <name evidence="5" type="ORF">KGMB02408_35250</name>
</gene>
<evidence type="ECO:0000313" key="5">
    <source>
        <dbReference type="EMBL" id="GCB36580.1"/>
    </source>
</evidence>
<accession>A0A401LYE8</accession>
<dbReference type="InterPro" id="IPR050738">
    <property type="entry name" value="Sulfatase"/>
</dbReference>
<dbReference type="PANTHER" id="PTHR42693">
    <property type="entry name" value="ARYLSULFATASE FAMILY MEMBER"/>
    <property type="match status" value="1"/>
</dbReference>
<dbReference type="SUPFAM" id="SSF53649">
    <property type="entry name" value="Alkaline phosphatase-like"/>
    <property type="match status" value="1"/>
</dbReference>
<organism evidence="5 6">
    <name type="scientific">Bacteroides faecalis</name>
    <dbReference type="NCBI Taxonomy" id="2447885"/>
    <lineage>
        <taxon>Bacteria</taxon>
        <taxon>Pseudomonadati</taxon>
        <taxon>Bacteroidota</taxon>
        <taxon>Bacteroidia</taxon>
        <taxon>Bacteroidales</taxon>
        <taxon>Bacteroidaceae</taxon>
        <taxon>Bacteroides</taxon>
    </lineage>
</organism>
<protein>
    <recommendedName>
        <fullName evidence="4">Sulfatase N-terminal domain-containing protein</fullName>
    </recommendedName>
</protein>
<evidence type="ECO:0000256" key="3">
    <source>
        <dbReference type="SAM" id="MobiDB-lite"/>
    </source>
</evidence>
<feature type="compositionally biased region" description="Basic and acidic residues" evidence="3">
    <location>
        <begin position="165"/>
        <end position="176"/>
    </location>
</feature>
<dbReference type="PANTHER" id="PTHR42693:SF53">
    <property type="entry name" value="ENDO-4-O-SULFATASE"/>
    <property type="match status" value="1"/>
</dbReference>
<dbReference type="Gene3D" id="3.40.720.10">
    <property type="entry name" value="Alkaline Phosphatase, subunit A"/>
    <property type="match status" value="1"/>
</dbReference>
<evidence type="ECO:0000256" key="1">
    <source>
        <dbReference type="ARBA" id="ARBA00008779"/>
    </source>
</evidence>
<dbReference type="Pfam" id="PF00884">
    <property type="entry name" value="Sulfatase"/>
    <property type="match status" value="1"/>
</dbReference>
<feature type="domain" description="Sulfatase N-terminal" evidence="4">
    <location>
        <begin position="11"/>
        <end position="91"/>
    </location>
</feature>
<keyword evidence="6" id="KW-1185">Reference proteome</keyword>
<dbReference type="InterPro" id="IPR000917">
    <property type="entry name" value="Sulfatase_N"/>
</dbReference>
<proteinExistence type="inferred from homology"/>
<dbReference type="EMBL" id="BHWB01000013">
    <property type="protein sequence ID" value="GCB36580.1"/>
    <property type="molecule type" value="Genomic_DNA"/>
</dbReference>
<reference evidence="5 6" key="1">
    <citation type="submission" date="2018-10" db="EMBL/GenBank/DDBJ databases">
        <title>Draft Genome Sequence of Bacteroides sp. KCTC 15687.</title>
        <authorList>
            <person name="Yu S.Y."/>
            <person name="Kim J.S."/>
            <person name="Oh B.S."/>
            <person name="Park S.H."/>
            <person name="Kang S.W."/>
            <person name="Park J.E."/>
            <person name="Choi S.H."/>
            <person name="Han K.I."/>
            <person name="Lee K.C."/>
            <person name="Eom M.K."/>
            <person name="Suh M.K."/>
            <person name="Lee D.H."/>
            <person name="Yoon H."/>
            <person name="Kim B."/>
            <person name="Yang S.J."/>
            <person name="Lee J.S."/>
            <person name="Lee J.H."/>
        </authorList>
    </citation>
    <scope>NUCLEOTIDE SEQUENCE [LARGE SCALE GENOMIC DNA]</scope>
    <source>
        <strain evidence="5 6">KCTC 15687</strain>
    </source>
</reference>
<dbReference type="Gene3D" id="3.30.1120.10">
    <property type="match status" value="1"/>
</dbReference>
<comment type="caution">
    <text evidence="5">The sequence shown here is derived from an EMBL/GenBank/DDBJ whole genome shotgun (WGS) entry which is preliminary data.</text>
</comment>
<evidence type="ECO:0000313" key="6">
    <source>
        <dbReference type="Proteomes" id="UP000288079"/>
    </source>
</evidence>
<dbReference type="InterPro" id="IPR017850">
    <property type="entry name" value="Alkaline_phosphatase_core_sf"/>
</dbReference>
<evidence type="ECO:0000256" key="2">
    <source>
        <dbReference type="ARBA" id="ARBA00022801"/>
    </source>
</evidence>